<sequence>MPAPLDEAGLALAARRLVEACPSPPLPGAGDTLARWRLLATVAAHDLPLVKLYEAHADARAILAELGVRLGVSAPERDSPLMAVWAARAPGQELRASRDGREGDDDGAAARLTGTKAWCSGAACVDIALVTCVDEAGRDRLAAVPMRQPGVTVSTRGWEALGMRTTGSVEVDFADAAATMVGPAEAYLRRPGFWHGGAGIAACWYGAAAALATRLREAAARRDDPHLQAHLGAADVALTASRALLREAAQAIDADPRTDAMALALRARAAAEQAAEAVLRAALRGLGAAPLCRDRWFARMAADLPVFVRQSHAERDLAALGTALAKAPGDWRL</sequence>
<dbReference type="InterPro" id="IPR036250">
    <property type="entry name" value="AcylCo_DH-like_C"/>
</dbReference>
<dbReference type="GO" id="GO:0005737">
    <property type="term" value="C:cytoplasm"/>
    <property type="evidence" value="ECO:0007669"/>
    <property type="project" value="TreeGrafter"/>
</dbReference>
<dbReference type="Proteomes" id="UP000220629">
    <property type="component" value="Unassembled WGS sequence"/>
</dbReference>
<reference evidence="8" key="1">
    <citation type="submission" date="2017-09" db="EMBL/GenBank/DDBJ databases">
        <title>FDA dAtabase for Regulatory Grade micrObial Sequences (FDA-ARGOS): Supporting development and validation of Infectious Disease Dx tests.</title>
        <authorList>
            <person name="Minogue T."/>
            <person name="Wolcott M."/>
            <person name="Wasieloski L."/>
            <person name="Aguilar W."/>
            <person name="Moore D."/>
            <person name="Tallon L."/>
            <person name="Sadzewicz L."/>
            <person name="Ott S."/>
            <person name="Zhao X."/>
            <person name="Nagaraj S."/>
            <person name="Vavikolanu K."/>
            <person name="Aluvathingal J."/>
            <person name="Nadendla S."/>
            <person name="Sichtig H."/>
        </authorList>
    </citation>
    <scope>NUCLEOTIDE SEQUENCE [LARGE SCALE GENOMIC DNA]</scope>
    <source>
        <strain evidence="8">FDAARGOS_390</strain>
    </source>
</reference>
<proteinExistence type="inferred from homology"/>
<feature type="domain" description="Acyl-CoA oxidase/dehydrogenase middle" evidence="6">
    <location>
        <begin position="106"/>
        <end position="175"/>
    </location>
</feature>
<name>A0A2A7SJP3_BURGA</name>
<keyword evidence="4" id="KW-0560">Oxidoreductase</keyword>
<evidence type="ECO:0000256" key="1">
    <source>
        <dbReference type="ARBA" id="ARBA00009347"/>
    </source>
</evidence>
<gene>
    <name evidence="7" type="ORF">CRM94_12985</name>
</gene>
<dbReference type="Gene3D" id="2.40.110.10">
    <property type="entry name" value="Butyryl-CoA Dehydrogenase, subunit A, domain 2"/>
    <property type="match status" value="1"/>
</dbReference>
<dbReference type="GO" id="GO:0003995">
    <property type="term" value="F:acyl-CoA dehydrogenase activity"/>
    <property type="evidence" value="ECO:0007669"/>
    <property type="project" value="TreeGrafter"/>
</dbReference>
<dbReference type="AlphaFoldDB" id="A0A2A7SJP3"/>
<dbReference type="GO" id="GO:0033539">
    <property type="term" value="P:fatty acid beta-oxidation using acyl-CoA dehydrogenase"/>
    <property type="evidence" value="ECO:0007669"/>
    <property type="project" value="TreeGrafter"/>
</dbReference>
<dbReference type="EMBL" id="PDDY01000001">
    <property type="protein sequence ID" value="PEH43746.1"/>
    <property type="molecule type" value="Genomic_DNA"/>
</dbReference>
<dbReference type="InterPro" id="IPR046373">
    <property type="entry name" value="Acyl-CoA_Oxase/DH_mid-dom_sf"/>
</dbReference>
<dbReference type="InterPro" id="IPR009075">
    <property type="entry name" value="AcylCo_DH/oxidase_C"/>
</dbReference>
<dbReference type="PANTHER" id="PTHR48083">
    <property type="entry name" value="MEDIUM-CHAIN SPECIFIC ACYL-COA DEHYDROGENASE, MITOCHONDRIAL-RELATED"/>
    <property type="match status" value="1"/>
</dbReference>
<evidence type="ECO:0000259" key="6">
    <source>
        <dbReference type="Pfam" id="PF02770"/>
    </source>
</evidence>
<dbReference type="Pfam" id="PF02770">
    <property type="entry name" value="Acyl-CoA_dh_M"/>
    <property type="match status" value="1"/>
</dbReference>
<dbReference type="InterPro" id="IPR050741">
    <property type="entry name" value="Acyl-CoA_dehydrogenase"/>
</dbReference>
<evidence type="ECO:0000256" key="3">
    <source>
        <dbReference type="ARBA" id="ARBA00022827"/>
    </source>
</evidence>
<evidence type="ECO:0000313" key="8">
    <source>
        <dbReference type="Proteomes" id="UP000220629"/>
    </source>
</evidence>
<keyword evidence="3" id="KW-0274">FAD</keyword>
<dbReference type="SUPFAM" id="SSF47203">
    <property type="entry name" value="Acyl-CoA dehydrogenase C-terminal domain-like"/>
    <property type="match status" value="1"/>
</dbReference>
<comment type="caution">
    <text evidence="7">The sequence shown here is derived from an EMBL/GenBank/DDBJ whole genome shotgun (WGS) entry which is preliminary data.</text>
</comment>
<dbReference type="SUPFAM" id="SSF56645">
    <property type="entry name" value="Acyl-CoA dehydrogenase NM domain-like"/>
    <property type="match status" value="1"/>
</dbReference>
<dbReference type="PANTHER" id="PTHR48083:SF37">
    <property type="entry name" value="DEHYDROGENASE, PUTATIVE-RELATED"/>
    <property type="match status" value="1"/>
</dbReference>
<evidence type="ECO:0000313" key="7">
    <source>
        <dbReference type="EMBL" id="PEH43746.1"/>
    </source>
</evidence>
<protein>
    <submittedName>
        <fullName evidence="7">Acyl-CoA dehydrogenase</fullName>
    </submittedName>
</protein>
<organism evidence="7 8">
    <name type="scientific">Burkholderia gladioli</name>
    <name type="common">Pseudomonas marginata</name>
    <name type="synonym">Phytomonas marginata</name>
    <dbReference type="NCBI Taxonomy" id="28095"/>
    <lineage>
        <taxon>Bacteria</taxon>
        <taxon>Pseudomonadati</taxon>
        <taxon>Pseudomonadota</taxon>
        <taxon>Betaproteobacteria</taxon>
        <taxon>Burkholderiales</taxon>
        <taxon>Burkholderiaceae</taxon>
        <taxon>Burkholderia</taxon>
    </lineage>
</organism>
<keyword evidence="2" id="KW-0285">Flavoprotein</keyword>
<evidence type="ECO:0000256" key="4">
    <source>
        <dbReference type="ARBA" id="ARBA00023002"/>
    </source>
</evidence>
<dbReference type="InterPro" id="IPR009100">
    <property type="entry name" value="AcylCoA_DH/oxidase_NM_dom_sf"/>
</dbReference>
<evidence type="ECO:0000259" key="5">
    <source>
        <dbReference type="Pfam" id="PF00441"/>
    </source>
</evidence>
<dbReference type="Gene3D" id="1.20.140.10">
    <property type="entry name" value="Butyryl-CoA Dehydrogenase, subunit A, domain 3"/>
    <property type="match status" value="1"/>
</dbReference>
<comment type="similarity">
    <text evidence="1">Belongs to the acyl-CoA dehydrogenase family.</text>
</comment>
<feature type="domain" description="Acyl-CoA dehydrogenase/oxidase C-terminal" evidence="5">
    <location>
        <begin position="190"/>
        <end position="306"/>
    </location>
</feature>
<dbReference type="InterPro" id="IPR006091">
    <property type="entry name" value="Acyl-CoA_Oxase/DH_mid-dom"/>
</dbReference>
<evidence type="ECO:0000256" key="2">
    <source>
        <dbReference type="ARBA" id="ARBA00022630"/>
    </source>
</evidence>
<dbReference type="Pfam" id="PF00441">
    <property type="entry name" value="Acyl-CoA_dh_1"/>
    <property type="match status" value="1"/>
</dbReference>
<accession>A0A2A7SJP3</accession>